<keyword evidence="3" id="KW-1185">Reference proteome</keyword>
<dbReference type="OrthoDB" id="10416498at2759"/>
<sequence>MAPKQGADDDIHPTKPRSFSRIRDIKNASRPRDLWSFRSRRFSRVNIDSRQEDRQSCVYWPTGPQPDEHICPKRALSPGCSDLLVRGLGVHHPTNFNGLLMRGRSLPPAADETAVEADVKNREYGAGRQGLE</sequence>
<reference evidence="2" key="2">
    <citation type="journal article" date="2023" name="IMA Fungus">
        <title>Comparative genomic study of the Penicillium genus elucidates a diverse pangenome and 15 lateral gene transfer events.</title>
        <authorList>
            <person name="Petersen C."/>
            <person name="Sorensen T."/>
            <person name="Nielsen M.R."/>
            <person name="Sondergaard T.E."/>
            <person name="Sorensen J.L."/>
            <person name="Fitzpatrick D.A."/>
            <person name="Frisvad J.C."/>
            <person name="Nielsen K.L."/>
        </authorList>
    </citation>
    <scope>NUCLEOTIDE SEQUENCE</scope>
    <source>
        <strain evidence="2">IBT 20477</strain>
    </source>
</reference>
<accession>A0A9W9MY60</accession>
<dbReference type="Proteomes" id="UP001150942">
    <property type="component" value="Unassembled WGS sequence"/>
</dbReference>
<feature type="region of interest" description="Disordered" evidence="1">
    <location>
        <begin position="109"/>
        <end position="132"/>
    </location>
</feature>
<organism evidence="2 3">
    <name type="scientific">Penicillium cf. viridicatum</name>
    <dbReference type="NCBI Taxonomy" id="2972119"/>
    <lineage>
        <taxon>Eukaryota</taxon>
        <taxon>Fungi</taxon>
        <taxon>Dikarya</taxon>
        <taxon>Ascomycota</taxon>
        <taxon>Pezizomycotina</taxon>
        <taxon>Eurotiomycetes</taxon>
        <taxon>Eurotiomycetidae</taxon>
        <taxon>Eurotiales</taxon>
        <taxon>Aspergillaceae</taxon>
        <taxon>Penicillium</taxon>
    </lineage>
</organism>
<dbReference type="EMBL" id="JAPQKQ010000002">
    <property type="protein sequence ID" value="KAJ5209671.1"/>
    <property type="molecule type" value="Genomic_DNA"/>
</dbReference>
<name>A0A9W9MY60_9EURO</name>
<evidence type="ECO:0000256" key="1">
    <source>
        <dbReference type="SAM" id="MobiDB-lite"/>
    </source>
</evidence>
<comment type="caution">
    <text evidence="2">The sequence shown here is derived from an EMBL/GenBank/DDBJ whole genome shotgun (WGS) entry which is preliminary data.</text>
</comment>
<protein>
    <submittedName>
        <fullName evidence="2">Uncharacterized protein</fullName>
    </submittedName>
</protein>
<feature type="region of interest" description="Disordered" evidence="1">
    <location>
        <begin position="1"/>
        <end position="25"/>
    </location>
</feature>
<feature type="compositionally biased region" description="Basic and acidic residues" evidence="1">
    <location>
        <begin position="1"/>
        <end position="13"/>
    </location>
</feature>
<feature type="compositionally biased region" description="Basic and acidic residues" evidence="1">
    <location>
        <begin position="117"/>
        <end position="132"/>
    </location>
</feature>
<evidence type="ECO:0000313" key="2">
    <source>
        <dbReference type="EMBL" id="KAJ5209671.1"/>
    </source>
</evidence>
<reference evidence="2" key="1">
    <citation type="submission" date="2022-11" db="EMBL/GenBank/DDBJ databases">
        <authorList>
            <person name="Petersen C."/>
        </authorList>
    </citation>
    <scope>NUCLEOTIDE SEQUENCE</scope>
    <source>
        <strain evidence="2">IBT 20477</strain>
    </source>
</reference>
<proteinExistence type="predicted"/>
<gene>
    <name evidence="2" type="ORF">N7449_004050</name>
</gene>
<evidence type="ECO:0000313" key="3">
    <source>
        <dbReference type="Proteomes" id="UP001150942"/>
    </source>
</evidence>
<dbReference type="AlphaFoldDB" id="A0A9W9MY60"/>